<dbReference type="OrthoDB" id="3789819at2"/>
<dbReference type="Proteomes" id="UP000281708">
    <property type="component" value="Unassembled WGS sequence"/>
</dbReference>
<feature type="chain" id="PRO_5018196226" description="DUF6318 domain-containing protein" evidence="2">
    <location>
        <begin position="22"/>
        <end position="185"/>
    </location>
</feature>
<dbReference type="EMBL" id="RDBE01000007">
    <property type="protein sequence ID" value="RLV48840.1"/>
    <property type="molecule type" value="Genomic_DNA"/>
</dbReference>
<feature type="region of interest" description="Disordered" evidence="1">
    <location>
        <begin position="31"/>
        <end position="59"/>
    </location>
</feature>
<evidence type="ECO:0000256" key="2">
    <source>
        <dbReference type="SAM" id="SignalP"/>
    </source>
</evidence>
<sequence>MVRTTVLASAAAAAVTTAALAGCGGGDSPKPAPFTPSAAASASASPSGAPTMPAEAQGTSPESAEAFVRYYMAIYSYSARTGDTAPMKRLVTDECRSCSNSIALIDKTYASGGHAEGRGYSVSKLTGKRSGPGSVILEGTVTQYGQQFLASASATPTSFPRGTFRARFELANTEDVWHLNGLFLL</sequence>
<evidence type="ECO:0000313" key="5">
    <source>
        <dbReference type="Proteomes" id="UP000281708"/>
    </source>
</evidence>
<evidence type="ECO:0000259" key="3">
    <source>
        <dbReference type="Pfam" id="PF19843"/>
    </source>
</evidence>
<reference evidence="4 5" key="1">
    <citation type="submission" date="2018-10" db="EMBL/GenBank/DDBJ databases">
        <title>Marmoricola sp. 4Q3S-7 whole genome shotgun sequence.</title>
        <authorList>
            <person name="Li F."/>
        </authorList>
    </citation>
    <scope>NUCLEOTIDE SEQUENCE [LARGE SCALE GENOMIC DNA]</scope>
    <source>
        <strain evidence="4 5">4Q3S-7</strain>
    </source>
</reference>
<dbReference type="AlphaFoldDB" id="A0A3L8P071"/>
<proteinExistence type="predicted"/>
<dbReference type="InterPro" id="IPR046281">
    <property type="entry name" value="DUF6318"/>
</dbReference>
<name>A0A3L8P071_9ACTN</name>
<dbReference type="RefSeq" id="WP_121805944.1">
    <property type="nucleotide sequence ID" value="NZ_RDBE01000007.1"/>
</dbReference>
<comment type="caution">
    <text evidence="4">The sequence shown here is derived from an EMBL/GenBank/DDBJ whole genome shotgun (WGS) entry which is preliminary data.</text>
</comment>
<dbReference type="Pfam" id="PF19843">
    <property type="entry name" value="DUF6318"/>
    <property type="match status" value="1"/>
</dbReference>
<protein>
    <recommendedName>
        <fullName evidence="3">DUF6318 domain-containing protein</fullName>
    </recommendedName>
</protein>
<evidence type="ECO:0000256" key="1">
    <source>
        <dbReference type="SAM" id="MobiDB-lite"/>
    </source>
</evidence>
<organism evidence="4 5">
    <name type="scientific">Nocardioides mangrovicus</name>
    <dbReference type="NCBI Taxonomy" id="2478913"/>
    <lineage>
        <taxon>Bacteria</taxon>
        <taxon>Bacillati</taxon>
        <taxon>Actinomycetota</taxon>
        <taxon>Actinomycetes</taxon>
        <taxon>Propionibacteriales</taxon>
        <taxon>Nocardioidaceae</taxon>
        <taxon>Nocardioides</taxon>
    </lineage>
</organism>
<accession>A0A3L8P071</accession>
<keyword evidence="5" id="KW-1185">Reference proteome</keyword>
<gene>
    <name evidence="4" type="ORF">D9V37_09530</name>
</gene>
<feature type="domain" description="DUF6318" evidence="3">
    <location>
        <begin position="44"/>
        <end position="128"/>
    </location>
</feature>
<feature type="compositionally biased region" description="Low complexity" evidence="1">
    <location>
        <begin position="35"/>
        <end position="54"/>
    </location>
</feature>
<feature type="signal peptide" evidence="2">
    <location>
        <begin position="1"/>
        <end position="21"/>
    </location>
</feature>
<keyword evidence="2" id="KW-0732">Signal</keyword>
<evidence type="ECO:0000313" key="4">
    <source>
        <dbReference type="EMBL" id="RLV48840.1"/>
    </source>
</evidence>
<dbReference type="PROSITE" id="PS51257">
    <property type="entry name" value="PROKAR_LIPOPROTEIN"/>
    <property type="match status" value="1"/>
</dbReference>